<reference evidence="2 3" key="1">
    <citation type="submission" date="2024-11" db="EMBL/GenBank/DDBJ databases">
        <title>Chromosome-level genome assembly of Eucalyptus globulus Labill. provides insights into its genome evolution.</title>
        <authorList>
            <person name="Li X."/>
        </authorList>
    </citation>
    <scope>NUCLEOTIDE SEQUENCE [LARGE SCALE GENOMIC DNA]</scope>
    <source>
        <strain evidence="2">CL2024</strain>
        <tissue evidence="2">Fresh tender leaves</tissue>
    </source>
</reference>
<dbReference type="AlphaFoldDB" id="A0ABD3JPF1"/>
<evidence type="ECO:0000256" key="1">
    <source>
        <dbReference type="SAM" id="MobiDB-lite"/>
    </source>
</evidence>
<keyword evidence="3" id="KW-1185">Reference proteome</keyword>
<sequence>MDKTKGSIGLCSREGLTASVIIAARKLMQLRDVENCNNSSHRSNRSSWAVKGWWSKGSDHQSQSKATLTKKNENEGGSCWE</sequence>
<protein>
    <submittedName>
        <fullName evidence="2">Uncharacterized protein</fullName>
    </submittedName>
</protein>
<organism evidence="2 3">
    <name type="scientific">Eucalyptus globulus</name>
    <name type="common">Tasmanian blue gum</name>
    <dbReference type="NCBI Taxonomy" id="34317"/>
    <lineage>
        <taxon>Eukaryota</taxon>
        <taxon>Viridiplantae</taxon>
        <taxon>Streptophyta</taxon>
        <taxon>Embryophyta</taxon>
        <taxon>Tracheophyta</taxon>
        <taxon>Spermatophyta</taxon>
        <taxon>Magnoliopsida</taxon>
        <taxon>eudicotyledons</taxon>
        <taxon>Gunneridae</taxon>
        <taxon>Pentapetalae</taxon>
        <taxon>rosids</taxon>
        <taxon>malvids</taxon>
        <taxon>Myrtales</taxon>
        <taxon>Myrtaceae</taxon>
        <taxon>Myrtoideae</taxon>
        <taxon>Eucalypteae</taxon>
        <taxon>Eucalyptus</taxon>
    </lineage>
</organism>
<comment type="caution">
    <text evidence="2">The sequence shown here is derived from an EMBL/GenBank/DDBJ whole genome shotgun (WGS) entry which is preliminary data.</text>
</comment>
<accession>A0ABD3JPF1</accession>
<evidence type="ECO:0000313" key="2">
    <source>
        <dbReference type="EMBL" id="KAL3728868.1"/>
    </source>
</evidence>
<evidence type="ECO:0000313" key="3">
    <source>
        <dbReference type="Proteomes" id="UP001634007"/>
    </source>
</evidence>
<dbReference type="Proteomes" id="UP001634007">
    <property type="component" value="Unassembled WGS sequence"/>
</dbReference>
<gene>
    <name evidence="2" type="ORF">ACJRO7_033454</name>
</gene>
<feature type="compositionally biased region" description="Polar residues" evidence="1">
    <location>
        <begin position="60"/>
        <end position="69"/>
    </location>
</feature>
<proteinExistence type="predicted"/>
<feature type="region of interest" description="Disordered" evidence="1">
    <location>
        <begin position="52"/>
        <end position="81"/>
    </location>
</feature>
<name>A0ABD3JPF1_EUCGL</name>
<dbReference type="EMBL" id="JBJKBG010000008">
    <property type="protein sequence ID" value="KAL3728868.1"/>
    <property type="molecule type" value="Genomic_DNA"/>
</dbReference>